<reference evidence="2" key="1">
    <citation type="submission" date="2014-12" db="EMBL/GenBank/DDBJ databases">
        <title>Insight into the proteome of Arion vulgaris.</title>
        <authorList>
            <person name="Aradska J."/>
            <person name="Bulat T."/>
            <person name="Smidak R."/>
            <person name="Sarate P."/>
            <person name="Gangsoo J."/>
            <person name="Sialana F."/>
            <person name="Bilban M."/>
            <person name="Lubec G."/>
        </authorList>
    </citation>
    <scope>NUCLEOTIDE SEQUENCE</scope>
    <source>
        <tissue evidence="2">Skin</tissue>
    </source>
</reference>
<feature type="non-terminal residue" evidence="2">
    <location>
        <position position="1"/>
    </location>
</feature>
<proteinExistence type="predicted"/>
<organism evidence="2">
    <name type="scientific">Arion vulgaris</name>
    <dbReference type="NCBI Taxonomy" id="1028688"/>
    <lineage>
        <taxon>Eukaryota</taxon>
        <taxon>Metazoa</taxon>
        <taxon>Spiralia</taxon>
        <taxon>Lophotrochozoa</taxon>
        <taxon>Mollusca</taxon>
        <taxon>Gastropoda</taxon>
        <taxon>Heterobranchia</taxon>
        <taxon>Euthyneura</taxon>
        <taxon>Panpulmonata</taxon>
        <taxon>Eupulmonata</taxon>
        <taxon>Stylommatophora</taxon>
        <taxon>Helicina</taxon>
        <taxon>Arionoidea</taxon>
        <taxon>Arionidae</taxon>
        <taxon>Arion</taxon>
    </lineage>
</organism>
<sequence length="75" mass="8238">KDCAHEISLPIVSCLELHDTINNSVQNSVPNKESSCRDVIQASKTPDPPVDHDLSQRAISVKMSESVPCRHDVES</sequence>
<accession>A0A0B6XUE0</accession>
<protein>
    <submittedName>
        <fullName evidence="2">Uncharacterized protein</fullName>
    </submittedName>
</protein>
<gene>
    <name evidence="2" type="primary">ORF1533</name>
</gene>
<dbReference type="AlphaFoldDB" id="A0A0B6XUE0"/>
<evidence type="ECO:0000313" key="2">
    <source>
        <dbReference type="EMBL" id="CEK47514.1"/>
    </source>
</evidence>
<name>A0A0B6XUE0_9EUPU</name>
<evidence type="ECO:0000256" key="1">
    <source>
        <dbReference type="SAM" id="MobiDB-lite"/>
    </source>
</evidence>
<feature type="region of interest" description="Disordered" evidence="1">
    <location>
        <begin position="25"/>
        <end position="53"/>
    </location>
</feature>
<dbReference type="EMBL" id="HACG01000649">
    <property type="protein sequence ID" value="CEK47514.1"/>
    <property type="molecule type" value="Transcribed_RNA"/>
</dbReference>
<feature type="non-terminal residue" evidence="2">
    <location>
        <position position="75"/>
    </location>
</feature>